<dbReference type="InterPro" id="IPR029044">
    <property type="entry name" value="Nucleotide-diphossugar_trans"/>
</dbReference>
<organism evidence="4 5">
    <name type="scientific">Leptospira brenneri</name>
    <dbReference type="NCBI Taxonomy" id="2023182"/>
    <lineage>
        <taxon>Bacteria</taxon>
        <taxon>Pseudomonadati</taxon>
        <taxon>Spirochaetota</taxon>
        <taxon>Spirochaetia</taxon>
        <taxon>Leptospirales</taxon>
        <taxon>Leptospiraceae</taxon>
        <taxon>Leptospira</taxon>
    </lineage>
</organism>
<evidence type="ECO:0000313" key="4">
    <source>
        <dbReference type="EMBL" id="TGK96212.1"/>
    </source>
</evidence>
<dbReference type="PANTHER" id="PTHR43584">
    <property type="entry name" value="NUCLEOTIDYL TRANSFERASE"/>
    <property type="match status" value="1"/>
</dbReference>
<dbReference type="Gene3D" id="3.90.550.10">
    <property type="entry name" value="Spore Coat Polysaccharide Biosynthesis Protein SpsA, Chain A"/>
    <property type="match status" value="1"/>
</dbReference>
<name>A0A2M9Y5I4_9LEPT</name>
<reference evidence="4" key="1">
    <citation type="journal article" date="2019" name="PLoS Negl. Trop. Dis.">
        <title>Revisiting the worldwide diversity of Leptospira species in the environment.</title>
        <authorList>
            <person name="Vincent A.T."/>
            <person name="Schiettekatte O."/>
            <person name="Bourhy P."/>
            <person name="Veyrier F.J."/>
            <person name="Picardeau M."/>
        </authorList>
    </citation>
    <scope>NUCLEOTIDE SEQUENCE [LARGE SCALE GENOMIC DNA]</scope>
    <source>
        <strain evidence="4">201800277</strain>
    </source>
</reference>
<keyword evidence="5" id="KW-1185">Reference proteome</keyword>
<evidence type="ECO:0000256" key="2">
    <source>
        <dbReference type="ARBA" id="ARBA00022695"/>
    </source>
</evidence>
<accession>A0A2M9Y5I4</accession>
<feature type="domain" description="MobA-like NTP transferase" evidence="3">
    <location>
        <begin position="3"/>
        <end position="113"/>
    </location>
</feature>
<dbReference type="Proteomes" id="UP000297891">
    <property type="component" value="Unassembled WGS sequence"/>
</dbReference>
<dbReference type="OrthoDB" id="9788272at2"/>
<dbReference type="InterPro" id="IPR025877">
    <property type="entry name" value="MobA-like_NTP_Trfase"/>
</dbReference>
<dbReference type="GO" id="GO:0016779">
    <property type="term" value="F:nucleotidyltransferase activity"/>
    <property type="evidence" value="ECO:0007669"/>
    <property type="project" value="UniProtKB-KW"/>
</dbReference>
<evidence type="ECO:0000256" key="1">
    <source>
        <dbReference type="ARBA" id="ARBA00022679"/>
    </source>
</evidence>
<dbReference type="PANTHER" id="PTHR43584:SF8">
    <property type="entry name" value="N-ACETYLMURAMATE ALPHA-1-PHOSPHATE URIDYLYLTRANSFERASE"/>
    <property type="match status" value="1"/>
</dbReference>
<protein>
    <submittedName>
        <fullName evidence="4">Nucleotidyltransferase family protein</fullName>
    </submittedName>
</protein>
<dbReference type="Pfam" id="PF12804">
    <property type="entry name" value="NTP_transf_3"/>
    <property type="match status" value="1"/>
</dbReference>
<dbReference type="EMBL" id="RQFP01000001">
    <property type="protein sequence ID" value="TGK96212.1"/>
    <property type="molecule type" value="Genomic_DNA"/>
</dbReference>
<dbReference type="RefSeq" id="WP_100788841.1">
    <property type="nucleotide sequence ID" value="NZ_NPDQ01000001.1"/>
</dbReference>
<keyword evidence="1 4" id="KW-0808">Transferase</keyword>
<gene>
    <name evidence="4" type="ORF">EHQ30_06260</name>
</gene>
<comment type="caution">
    <text evidence="4">The sequence shown here is derived from an EMBL/GenBank/DDBJ whole genome shotgun (WGS) entry which is preliminary data.</text>
</comment>
<evidence type="ECO:0000313" key="5">
    <source>
        <dbReference type="Proteomes" id="UP000297891"/>
    </source>
</evidence>
<dbReference type="SUPFAM" id="SSF53448">
    <property type="entry name" value="Nucleotide-diphospho-sugar transferases"/>
    <property type="match status" value="1"/>
</dbReference>
<dbReference type="InterPro" id="IPR050065">
    <property type="entry name" value="GlmU-like"/>
</dbReference>
<dbReference type="AlphaFoldDB" id="A0A2M9Y5I4"/>
<keyword evidence="2" id="KW-0548">Nucleotidyltransferase</keyword>
<dbReference type="CDD" id="cd06422">
    <property type="entry name" value="NTP_transferase_like_1"/>
    <property type="match status" value="1"/>
</dbReference>
<proteinExistence type="predicted"/>
<evidence type="ECO:0000259" key="3">
    <source>
        <dbReference type="Pfam" id="PF12804"/>
    </source>
</evidence>
<sequence>MNAFVLAAGFGKRMGILTENSPKPLLKIQGITLLDYSLYLLKQWKISKVWINTHYLGGQIKSHLESFKELPIEVLEEKEKILGTAGGIRTGLPKESLNDPILLINPDTLFFPNSDFTPKNHLSDKTKIHLYLLPTPEGQNYTKINILSNGILEFGNGSYYYIGLAILDPNCLIHLEKDQYYDLSDIFKECAERGEITGEVFSGNVLDLGTKELWDSYATKDIFGSELPKIQVFLETSNMT</sequence>